<dbReference type="InParanoid" id="I2GVS6"/>
<dbReference type="PIRSF" id="PIRSF037514">
    <property type="entry name" value="Rab_ger_ger_transf_A_fun"/>
    <property type="match status" value="1"/>
</dbReference>
<dbReference type="RefSeq" id="XP_004177747.1">
    <property type="nucleotide sequence ID" value="XM_004177699.1"/>
</dbReference>
<dbReference type="GO" id="GO:0005634">
    <property type="term" value="C:nucleus"/>
    <property type="evidence" value="ECO:0007669"/>
    <property type="project" value="TreeGrafter"/>
</dbReference>
<dbReference type="HOGENOM" id="CLU_021695_3_1_1"/>
<dbReference type="InterPro" id="IPR017230">
    <property type="entry name" value="Mrs6"/>
</dbReference>
<feature type="region of interest" description="Disordered" evidence="5">
    <location>
        <begin position="566"/>
        <end position="602"/>
    </location>
</feature>
<evidence type="ECO:0000256" key="5">
    <source>
        <dbReference type="SAM" id="MobiDB-lite"/>
    </source>
</evidence>
<evidence type="ECO:0000256" key="2">
    <source>
        <dbReference type="ARBA" id="ARBA00060123"/>
    </source>
</evidence>
<dbReference type="GO" id="GO:0007264">
    <property type="term" value="P:small GTPase-mediated signal transduction"/>
    <property type="evidence" value="ECO:0007669"/>
    <property type="project" value="UniProtKB-UniRule"/>
</dbReference>
<evidence type="ECO:0000256" key="1">
    <source>
        <dbReference type="ARBA" id="ARBA00005593"/>
    </source>
</evidence>
<dbReference type="PANTHER" id="PTHR11787">
    <property type="entry name" value="RAB GDP-DISSOCIATION INHIBITOR"/>
    <property type="match status" value="1"/>
</dbReference>
<reference evidence="6 7" key="1">
    <citation type="journal article" date="2011" name="Proc. Natl. Acad. Sci. U.S.A.">
        <title>Evolutionary erosion of yeast sex chromosomes by mating-type switching accidents.</title>
        <authorList>
            <person name="Gordon J.L."/>
            <person name="Armisen D."/>
            <person name="Proux-Wera E."/>
            <person name="Oheigeartaigh S.S."/>
            <person name="Byrne K.P."/>
            <person name="Wolfe K.H."/>
        </authorList>
    </citation>
    <scope>NUCLEOTIDE SEQUENCE [LARGE SCALE GENOMIC DNA]</scope>
    <source>
        <strain evidence="7">ATCC 34711 / CBS 6284 / DSM 70876 / NBRC 10599 / NRRL Y-10934 / UCD 77-7</strain>
    </source>
</reference>
<dbReference type="SUPFAM" id="SSF54373">
    <property type="entry name" value="FAD-linked reductases, C-terminal domain"/>
    <property type="match status" value="1"/>
</dbReference>
<protein>
    <recommendedName>
        <fullName evidence="3 4">Rab proteins geranylgeranyltransferase component A</fullName>
    </recommendedName>
</protein>
<dbReference type="eggNOG" id="KOG1439">
    <property type="taxonomic scope" value="Eukaryota"/>
</dbReference>
<evidence type="ECO:0000313" key="6">
    <source>
        <dbReference type="EMBL" id="CCH58228.1"/>
    </source>
</evidence>
<dbReference type="GO" id="GO:0004663">
    <property type="term" value="F:Rab geranylgeranyltransferase activity"/>
    <property type="evidence" value="ECO:0007669"/>
    <property type="project" value="EnsemblFungi"/>
</dbReference>
<gene>
    <name evidence="6" type="primary">TBLA0A04330</name>
    <name evidence="6" type="ORF">TBLA_0A04330</name>
</gene>
<dbReference type="PRINTS" id="PR00891">
    <property type="entry name" value="RABGDIREP"/>
</dbReference>
<sequence length="602" mass="67046">MKSFERRPSVAERRSPFVGSASTNNTPTPMVVPHLAGIEDPVPETTPEKVDVLIAGTGIVESVLAAALAWQGSNVLHIDQNDHYGDTSATLTVDQIKRWVNEVNSGKLAPYSNAKLYVSTNVGRNYKSRDFGVDLSPKLLFANSDLLSILVKSRVHQYLEFQSLSSFHTFENDSFEKLTNSKQEIFTDNNLPLMTKRNLMRFIKFVLNWEAQPEIWEAYSERSIYDFLTEKFKLDKAQTFELIFSIGLCYNIETVTPKALQRIRRYLTSFDVYGPFPVMYSKYGGSGEVSQGFCRSAAVGGATYKLNDKLIDYNPETKIATFKDGSKVTVMEKVIMSPTQAPEGCANIPKQQFEIHRLICIVEKTCNQWFADGESAAVVVFPPGSLKSNNTQVVQAVIQGSNSETCPRGTSIWYLTSAEQGPRGEIDLDAALEALENSLLRETSQDIVNDSDIVQVGPEGQTIINSVKLGQSFKEYVPREKLNFLMKFYFTQHTSTPPFNIVASSLFDMQDDNRLIPGASDNGIIYTPMPSAEISYDEVVTAAKVLYEKIVGSDDDFFDVDFEDEDDNAMTNNPDYENAIASNSDEDIAMGDSGEPVGEMEI</sequence>
<keyword evidence="7" id="KW-1185">Reference proteome</keyword>
<dbReference type="Gene3D" id="1.10.405.10">
    <property type="entry name" value="Guanine Nucleotide Dissociation Inhibitor, domain 1"/>
    <property type="match status" value="1"/>
</dbReference>
<dbReference type="InterPro" id="IPR036188">
    <property type="entry name" value="FAD/NAD-bd_sf"/>
</dbReference>
<feature type="compositionally biased region" description="Basic and acidic residues" evidence="5">
    <location>
        <begin position="1"/>
        <end position="15"/>
    </location>
</feature>
<dbReference type="GO" id="GO:0005968">
    <property type="term" value="C:Rab-protein geranylgeranyltransferase complex"/>
    <property type="evidence" value="ECO:0007669"/>
    <property type="project" value="EnsemblFungi"/>
</dbReference>
<proteinExistence type="inferred from homology"/>
<dbReference type="EMBL" id="HE806316">
    <property type="protein sequence ID" value="CCH58228.1"/>
    <property type="molecule type" value="Genomic_DNA"/>
</dbReference>
<dbReference type="InterPro" id="IPR018203">
    <property type="entry name" value="GDP_dissociation_inhibitor"/>
</dbReference>
<evidence type="ECO:0000256" key="3">
    <source>
        <dbReference type="ARBA" id="ARBA00072236"/>
    </source>
</evidence>
<dbReference type="SUPFAM" id="SSF51905">
    <property type="entry name" value="FAD/NAD(P)-binding domain"/>
    <property type="match status" value="1"/>
</dbReference>
<dbReference type="Pfam" id="PF00996">
    <property type="entry name" value="GDI"/>
    <property type="match status" value="1"/>
</dbReference>
<name>I2GVS6_HENB6</name>
<accession>I2GVS6</accession>
<dbReference type="STRING" id="1071380.I2GVS6"/>
<dbReference type="PANTHER" id="PTHR11787:SF4">
    <property type="entry name" value="CHM, RAB ESCORT PROTEIN 1"/>
    <property type="match status" value="1"/>
</dbReference>
<dbReference type="Gene3D" id="3.50.50.60">
    <property type="entry name" value="FAD/NAD(P)-binding domain"/>
    <property type="match status" value="1"/>
</dbReference>
<feature type="compositionally biased region" description="Polar residues" evidence="5">
    <location>
        <begin position="569"/>
        <end position="583"/>
    </location>
</feature>
<dbReference type="GO" id="GO:0016020">
    <property type="term" value="C:membrane"/>
    <property type="evidence" value="ECO:0007669"/>
    <property type="project" value="EnsemblFungi"/>
</dbReference>
<evidence type="ECO:0000313" key="7">
    <source>
        <dbReference type="Proteomes" id="UP000002866"/>
    </source>
</evidence>
<dbReference type="GO" id="GO:0005092">
    <property type="term" value="F:GDP-dissociation inhibitor activity"/>
    <property type="evidence" value="ECO:0007669"/>
    <property type="project" value="UniProtKB-UniRule"/>
</dbReference>
<dbReference type="OrthoDB" id="1923006at2759"/>
<dbReference type="Gene3D" id="3.30.519.10">
    <property type="entry name" value="Guanine Nucleotide Dissociation Inhibitor, domain 2"/>
    <property type="match status" value="1"/>
</dbReference>
<dbReference type="GO" id="GO:0005829">
    <property type="term" value="C:cytosol"/>
    <property type="evidence" value="ECO:0007669"/>
    <property type="project" value="TreeGrafter"/>
</dbReference>
<evidence type="ECO:0000256" key="4">
    <source>
        <dbReference type="PIRNR" id="PIRNR037514"/>
    </source>
</evidence>
<dbReference type="PRINTS" id="PR00894">
    <property type="entry name" value="YEASTMRS6P"/>
</dbReference>
<dbReference type="FunCoup" id="I2GVS6">
    <property type="interactions" value="230"/>
</dbReference>
<dbReference type="KEGG" id="tbl:TBLA_0A04330"/>
<dbReference type="AlphaFoldDB" id="I2GVS6"/>
<dbReference type="Proteomes" id="UP000002866">
    <property type="component" value="Chromosome 1"/>
</dbReference>
<comment type="similarity">
    <text evidence="1 4">Belongs to the Rab GDI family.</text>
</comment>
<dbReference type="FunFam" id="1.10.405.10:FF:000003">
    <property type="entry name" value="Rab proteins geranylgeranyltransferase component A"/>
    <property type="match status" value="1"/>
</dbReference>
<organism evidence="6 7">
    <name type="scientific">Henningerozyma blattae (strain ATCC 34711 / CBS 6284 / DSM 70876 / NBRC 10599 / NRRL Y-10934 / UCD 77-7)</name>
    <name type="common">Yeast</name>
    <name type="synonym">Tetrapisispora blattae</name>
    <dbReference type="NCBI Taxonomy" id="1071380"/>
    <lineage>
        <taxon>Eukaryota</taxon>
        <taxon>Fungi</taxon>
        <taxon>Dikarya</taxon>
        <taxon>Ascomycota</taxon>
        <taxon>Saccharomycotina</taxon>
        <taxon>Saccharomycetes</taxon>
        <taxon>Saccharomycetales</taxon>
        <taxon>Saccharomycetaceae</taxon>
        <taxon>Henningerozyma</taxon>
    </lineage>
</organism>
<comment type="function">
    <text evidence="2 4">Substrate-binding subunit (component A) of the Rab geranylgeranyltransferase (GGTase) complex. Binds unprenylated Rab proteins and presents the substrate peptide to the catalytic component B. The component A is thought to be regenerated by transferring its prenylated Rab back to the donor membrane.</text>
</comment>
<dbReference type="GO" id="GO:0006612">
    <property type="term" value="P:protein targeting to membrane"/>
    <property type="evidence" value="ECO:0007669"/>
    <property type="project" value="EnsemblFungi"/>
</dbReference>
<feature type="region of interest" description="Disordered" evidence="5">
    <location>
        <begin position="1"/>
        <end position="29"/>
    </location>
</feature>
<dbReference type="GO" id="GO:0006888">
    <property type="term" value="P:endoplasmic reticulum to Golgi vesicle-mediated transport"/>
    <property type="evidence" value="ECO:0007669"/>
    <property type="project" value="EnsemblFungi"/>
</dbReference>
<dbReference type="OMA" id="HQYLEFQ"/>
<dbReference type="GeneID" id="14493705"/>
<dbReference type="GO" id="GO:0031267">
    <property type="term" value="F:small GTPase binding"/>
    <property type="evidence" value="ECO:0007669"/>
    <property type="project" value="EnsemblFungi"/>
</dbReference>